<evidence type="ECO:0000256" key="1">
    <source>
        <dbReference type="SAM" id="MobiDB-lite"/>
    </source>
</evidence>
<organism evidence="3 4">
    <name type="scientific">Brachybacterium conglomeratum</name>
    <dbReference type="NCBI Taxonomy" id="47846"/>
    <lineage>
        <taxon>Bacteria</taxon>
        <taxon>Bacillati</taxon>
        <taxon>Actinomycetota</taxon>
        <taxon>Actinomycetes</taxon>
        <taxon>Micrococcales</taxon>
        <taxon>Dermabacteraceae</taxon>
        <taxon>Brachybacterium</taxon>
    </lineage>
</organism>
<feature type="region of interest" description="Disordered" evidence="1">
    <location>
        <begin position="1"/>
        <end position="27"/>
    </location>
</feature>
<sequence>MTNTAADAVHASADTARASRASRRTPRRQPPAVLVAWGVLLALATAALLDVVPLSETSRLLMAFGVLVLVIALGTWSQLRFWGTLVAPSFAPSRFAVVIAGVSMTFLLANFPESVGLSARIGVVLVAPLLMVALLAWDDADTVAKLREGWEKPTRGDGTASGRV</sequence>
<keyword evidence="2" id="KW-0812">Transmembrane</keyword>
<dbReference type="EMBL" id="BSDQ01000001">
    <property type="protein sequence ID" value="GLI29878.1"/>
    <property type="molecule type" value="Genomic_DNA"/>
</dbReference>
<feature type="transmembrane region" description="Helical" evidence="2">
    <location>
        <begin position="91"/>
        <end position="111"/>
    </location>
</feature>
<keyword evidence="2" id="KW-1133">Transmembrane helix</keyword>
<accession>A0ABQ5RDA9</accession>
<reference evidence="3" key="1">
    <citation type="submission" date="2022-12" db="EMBL/GenBank/DDBJ databases">
        <title>Reference genome sequencing for broad-spectrum identification of bacterial and archaeal isolates by mass spectrometry.</title>
        <authorList>
            <person name="Sekiguchi Y."/>
            <person name="Tourlousse D.M."/>
        </authorList>
    </citation>
    <scope>NUCLEOTIDE SEQUENCE</scope>
    <source>
        <strain evidence="3">5-2</strain>
    </source>
</reference>
<name>A0ABQ5RDA9_9MICO</name>
<keyword evidence="2" id="KW-0472">Membrane</keyword>
<comment type="caution">
    <text evidence="3">The sequence shown here is derived from an EMBL/GenBank/DDBJ whole genome shotgun (WGS) entry which is preliminary data.</text>
</comment>
<evidence type="ECO:0000313" key="4">
    <source>
        <dbReference type="Proteomes" id="UP001144451"/>
    </source>
</evidence>
<feature type="compositionally biased region" description="Low complexity" evidence="1">
    <location>
        <begin position="1"/>
        <end position="19"/>
    </location>
</feature>
<keyword evidence="4" id="KW-1185">Reference proteome</keyword>
<protein>
    <submittedName>
        <fullName evidence="3">Uncharacterized protein</fullName>
    </submittedName>
</protein>
<feature type="transmembrane region" description="Helical" evidence="2">
    <location>
        <begin position="32"/>
        <end position="54"/>
    </location>
</feature>
<gene>
    <name evidence="3" type="ORF">BCONGLO52_07190</name>
</gene>
<evidence type="ECO:0000313" key="3">
    <source>
        <dbReference type="EMBL" id="GLI29878.1"/>
    </source>
</evidence>
<feature type="transmembrane region" description="Helical" evidence="2">
    <location>
        <begin position="60"/>
        <end position="79"/>
    </location>
</feature>
<feature type="transmembrane region" description="Helical" evidence="2">
    <location>
        <begin position="117"/>
        <end position="137"/>
    </location>
</feature>
<proteinExistence type="predicted"/>
<dbReference type="Proteomes" id="UP001144451">
    <property type="component" value="Unassembled WGS sequence"/>
</dbReference>
<evidence type="ECO:0000256" key="2">
    <source>
        <dbReference type="SAM" id="Phobius"/>
    </source>
</evidence>